<evidence type="ECO:0000313" key="1">
    <source>
        <dbReference type="EMBL" id="AFZ67556.1"/>
    </source>
</evidence>
<dbReference type="EMBL" id="CP003382">
    <property type="protein sequence ID" value="AFZ67556.1"/>
    <property type="molecule type" value="Genomic_DNA"/>
</dbReference>
<proteinExistence type="predicted"/>
<keyword evidence="2" id="KW-1185">Reference proteome</keyword>
<gene>
    <name evidence="1" type="ordered locus">Deipe_2060</name>
</gene>
<accession>L0A136</accession>
<sequence length="52" mass="5749">MTTVPCPSCGLDCRVAHAYRDGDLARCGNCRQYVIIRRQNGTLTLQPVKVTP</sequence>
<reference evidence="2" key="1">
    <citation type="submission" date="2012-03" db="EMBL/GenBank/DDBJ databases">
        <title>Complete sequence of chromosome of Deinococcus peraridilitoris DSM 19664.</title>
        <authorList>
            <person name="Lucas S."/>
            <person name="Copeland A."/>
            <person name="Lapidus A."/>
            <person name="Glavina del Rio T."/>
            <person name="Dalin E."/>
            <person name="Tice H."/>
            <person name="Bruce D."/>
            <person name="Goodwin L."/>
            <person name="Pitluck S."/>
            <person name="Peters L."/>
            <person name="Mikhailova N."/>
            <person name="Lu M."/>
            <person name="Kyrpides N."/>
            <person name="Mavromatis K."/>
            <person name="Ivanova N."/>
            <person name="Brettin T."/>
            <person name="Detter J.C."/>
            <person name="Han C."/>
            <person name="Larimer F."/>
            <person name="Land M."/>
            <person name="Hauser L."/>
            <person name="Markowitz V."/>
            <person name="Cheng J.-F."/>
            <person name="Hugenholtz P."/>
            <person name="Woyke T."/>
            <person name="Wu D."/>
            <person name="Pukall R."/>
            <person name="Steenblock K."/>
            <person name="Brambilla E."/>
            <person name="Klenk H.-P."/>
            <person name="Eisen J.A."/>
        </authorList>
    </citation>
    <scope>NUCLEOTIDE SEQUENCE [LARGE SCALE GENOMIC DNA]</scope>
    <source>
        <strain evidence="2">DSM 19664 / LMG 22246 / CIP 109416 / KR-200</strain>
    </source>
</reference>
<dbReference type="STRING" id="937777.Deipe_2060"/>
<protein>
    <submittedName>
        <fullName evidence="1">Uncharacterized protein</fullName>
    </submittedName>
</protein>
<evidence type="ECO:0000313" key="2">
    <source>
        <dbReference type="Proteomes" id="UP000010467"/>
    </source>
</evidence>
<organism evidence="1 2">
    <name type="scientific">Deinococcus peraridilitoris (strain DSM 19664 / LMG 22246 / CIP 109416 / KR-200)</name>
    <dbReference type="NCBI Taxonomy" id="937777"/>
    <lineage>
        <taxon>Bacteria</taxon>
        <taxon>Thermotogati</taxon>
        <taxon>Deinococcota</taxon>
        <taxon>Deinococci</taxon>
        <taxon>Deinococcales</taxon>
        <taxon>Deinococcaceae</taxon>
        <taxon>Deinococcus</taxon>
    </lineage>
</organism>
<dbReference type="KEGG" id="dpd:Deipe_2060"/>
<name>L0A136_DEIPD</name>
<dbReference type="HOGENOM" id="CLU_3079059_0_0_0"/>
<dbReference type="AlphaFoldDB" id="L0A136"/>
<dbReference type="Proteomes" id="UP000010467">
    <property type="component" value="Chromosome"/>
</dbReference>
<dbReference type="PATRIC" id="fig|937777.3.peg.2070"/>
<dbReference type="RefSeq" id="WP_015235861.1">
    <property type="nucleotide sequence ID" value="NC_019793.1"/>
</dbReference>